<feature type="region of interest" description="Disordered" evidence="1">
    <location>
        <begin position="94"/>
        <end position="144"/>
    </location>
</feature>
<protein>
    <submittedName>
        <fullName evidence="2">Uncharacterized protein</fullName>
    </submittedName>
</protein>
<accession>A0ABD2PZX9</accession>
<dbReference type="AlphaFoldDB" id="A0ABD2PZX9"/>
<dbReference type="Proteomes" id="UP001626550">
    <property type="component" value="Unassembled WGS sequence"/>
</dbReference>
<reference evidence="2 3" key="1">
    <citation type="submission" date="2024-11" db="EMBL/GenBank/DDBJ databases">
        <title>Adaptive evolution of stress response genes in parasites aligns with host niche diversity.</title>
        <authorList>
            <person name="Hahn C."/>
            <person name="Resl P."/>
        </authorList>
    </citation>
    <scope>NUCLEOTIDE SEQUENCE [LARGE SCALE GENOMIC DNA]</scope>
    <source>
        <strain evidence="2">EGGRZ-B1_66</strain>
        <tissue evidence="2">Body</tissue>
    </source>
</reference>
<evidence type="ECO:0000256" key="1">
    <source>
        <dbReference type="SAM" id="MobiDB-lite"/>
    </source>
</evidence>
<sequence length="144" mass="15594">MEDFPMVLLAFRNTPHDVNGRMLSPAEMLLDGRGADGNDPRGVDGTFVEADEDDEGKGNSTKPETGGAEAAKYGRVLDRNDHFFTVLIGSKKETVSTKSQTSTAARGDEDVHRARGMRGNTEWIITSADQRSSGDEEIGKETSC</sequence>
<feature type="region of interest" description="Disordered" evidence="1">
    <location>
        <begin position="32"/>
        <end position="74"/>
    </location>
</feature>
<proteinExistence type="predicted"/>
<evidence type="ECO:0000313" key="3">
    <source>
        <dbReference type="Proteomes" id="UP001626550"/>
    </source>
</evidence>
<keyword evidence="3" id="KW-1185">Reference proteome</keyword>
<organism evidence="2 3">
    <name type="scientific">Cichlidogyrus casuarinus</name>
    <dbReference type="NCBI Taxonomy" id="1844966"/>
    <lineage>
        <taxon>Eukaryota</taxon>
        <taxon>Metazoa</taxon>
        <taxon>Spiralia</taxon>
        <taxon>Lophotrochozoa</taxon>
        <taxon>Platyhelminthes</taxon>
        <taxon>Monogenea</taxon>
        <taxon>Monopisthocotylea</taxon>
        <taxon>Dactylogyridea</taxon>
        <taxon>Ancyrocephalidae</taxon>
        <taxon>Cichlidogyrus</taxon>
    </lineage>
</organism>
<feature type="compositionally biased region" description="Basic and acidic residues" evidence="1">
    <location>
        <begin position="33"/>
        <end position="42"/>
    </location>
</feature>
<feature type="compositionally biased region" description="Basic and acidic residues" evidence="1">
    <location>
        <begin position="132"/>
        <end position="144"/>
    </location>
</feature>
<comment type="caution">
    <text evidence="2">The sequence shown here is derived from an EMBL/GenBank/DDBJ whole genome shotgun (WGS) entry which is preliminary data.</text>
</comment>
<gene>
    <name evidence="2" type="ORF">Ciccas_008428</name>
</gene>
<evidence type="ECO:0000313" key="2">
    <source>
        <dbReference type="EMBL" id="KAL3312975.1"/>
    </source>
</evidence>
<name>A0ABD2PZX9_9PLAT</name>
<dbReference type="EMBL" id="JBJKFK010001484">
    <property type="protein sequence ID" value="KAL3312975.1"/>
    <property type="molecule type" value="Genomic_DNA"/>
</dbReference>